<dbReference type="WBParaSite" id="HPLM_0001031501-mRNA-1">
    <property type="protein sequence ID" value="HPLM_0001031501-mRNA-1"/>
    <property type="gene ID" value="HPLM_0001031501"/>
</dbReference>
<dbReference type="OrthoDB" id="10330906at2759"/>
<keyword evidence="3" id="KW-1185">Reference proteome</keyword>
<evidence type="ECO:0000256" key="1">
    <source>
        <dbReference type="SAM" id="SignalP"/>
    </source>
</evidence>
<reference evidence="4" key="1">
    <citation type="submission" date="2017-02" db="UniProtKB">
        <authorList>
            <consortium name="WormBaseParasite"/>
        </authorList>
    </citation>
    <scope>IDENTIFICATION</scope>
</reference>
<accession>A0A0N4WHF7</accession>
<dbReference type="Proteomes" id="UP000268014">
    <property type="component" value="Unassembled WGS sequence"/>
</dbReference>
<name>A0A0N4WHF7_HAEPC</name>
<protein>
    <submittedName>
        <fullName evidence="4">Secreted protein</fullName>
    </submittedName>
</protein>
<reference evidence="2 3" key="2">
    <citation type="submission" date="2018-11" db="EMBL/GenBank/DDBJ databases">
        <authorList>
            <consortium name="Pathogen Informatics"/>
        </authorList>
    </citation>
    <scope>NUCLEOTIDE SEQUENCE [LARGE SCALE GENOMIC DNA]</scope>
    <source>
        <strain evidence="2 3">MHpl1</strain>
    </source>
</reference>
<gene>
    <name evidence="2" type="ORF">HPLM_LOCUS10307</name>
</gene>
<feature type="chain" id="PRO_5043123705" evidence="1">
    <location>
        <begin position="19"/>
        <end position="123"/>
    </location>
</feature>
<organism evidence="4">
    <name type="scientific">Haemonchus placei</name>
    <name type="common">Barber's pole worm</name>
    <dbReference type="NCBI Taxonomy" id="6290"/>
    <lineage>
        <taxon>Eukaryota</taxon>
        <taxon>Metazoa</taxon>
        <taxon>Ecdysozoa</taxon>
        <taxon>Nematoda</taxon>
        <taxon>Chromadorea</taxon>
        <taxon>Rhabditida</taxon>
        <taxon>Rhabditina</taxon>
        <taxon>Rhabditomorpha</taxon>
        <taxon>Strongyloidea</taxon>
        <taxon>Trichostrongylidae</taxon>
        <taxon>Haemonchus</taxon>
    </lineage>
</organism>
<evidence type="ECO:0000313" key="3">
    <source>
        <dbReference type="Proteomes" id="UP000268014"/>
    </source>
</evidence>
<proteinExistence type="predicted"/>
<feature type="signal peptide" evidence="1">
    <location>
        <begin position="1"/>
        <end position="18"/>
    </location>
</feature>
<dbReference type="EMBL" id="UZAF01017260">
    <property type="protein sequence ID" value="VDO39776.1"/>
    <property type="molecule type" value="Genomic_DNA"/>
</dbReference>
<keyword evidence="1" id="KW-0732">Signal</keyword>
<evidence type="ECO:0000313" key="2">
    <source>
        <dbReference type="EMBL" id="VDO39776.1"/>
    </source>
</evidence>
<dbReference type="OMA" id="YYVANVG"/>
<dbReference type="AlphaFoldDB" id="A0A0N4WHF7"/>
<sequence length="123" mass="13442">MMLVLFTILFSVMYSVEGACKSSDIVVMNPSGLPANIAGPLEKELKVELYDFEGAAAYYVANVGAPDQYTAVCLAGKKFGTTVYCRKLTSKGILKTSVEEFRAFYNKCTGKKVPSFEKSGFHL</sequence>
<evidence type="ECO:0000313" key="4">
    <source>
        <dbReference type="WBParaSite" id="HPLM_0001031501-mRNA-1"/>
    </source>
</evidence>